<protein>
    <submittedName>
        <fullName evidence="1">Uncharacterized protein</fullName>
    </submittedName>
</protein>
<reference evidence="2" key="1">
    <citation type="journal article" date="2023" name="Front. Plant Sci.">
        <title>Chromosomal-level genome assembly of Melastoma candidum provides insights into trichome evolution.</title>
        <authorList>
            <person name="Zhong Y."/>
            <person name="Wu W."/>
            <person name="Sun C."/>
            <person name="Zou P."/>
            <person name="Liu Y."/>
            <person name="Dai S."/>
            <person name="Zhou R."/>
        </authorList>
    </citation>
    <scope>NUCLEOTIDE SEQUENCE [LARGE SCALE GENOMIC DNA]</scope>
</reference>
<keyword evidence="2" id="KW-1185">Reference proteome</keyword>
<dbReference type="EMBL" id="CM042882">
    <property type="protein sequence ID" value="KAI4382872.1"/>
    <property type="molecule type" value="Genomic_DNA"/>
</dbReference>
<proteinExistence type="predicted"/>
<comment type="caution">
    <text evidence="1">The sequence shown here is derived from an EMBL/GenBank/DDBJ whole genome shotgun (WGS) entry which is preliminary data.</text>
</comment>
<organism evidence="1 2">
    <name type="scientific">Melastoma candidum</name>
    <dbReference type="NCBI Taxonomy" id="119954"/>
    <lineage>
        <taxon>Eukaryota</taxon>
        <taxon>Viridiplantae</taxon>
        <taxon>Streptophyta</taxon>
        <taxon>Embryophyta</taxon>
        <taxon>Tracheophyta</taxon>
        <taxon>Spermatophyta</taxon>
        <taxon>Magnoliopsida</taxon>
        <taxon>eudicotyledons</taxon>
        <taxon>Gunneridae</taxon>
        <taxon>Pentapetalae</taxon>
        <taxon>rosids</taxon>
        <taxon>malvids</taxon>
        <taxon>Myrtales</taxon>
        <taxon>Melastomataceae</taxon>
        <taxon>Melastomatoideae</taxon>
        <taxon>Melastomateae</taxon>
        <taxon>Melastoma</taxon>
    </lineage>
</organism>
<accession>A0ACB9RV56</accession>
<name>A0ACB9RV56_9MYRT</name>
<evidence type="ECO:0000313" key="2">
    <source>
        <dbReference type="Proteomes" id="UP001057402"/>
    </source>
</evidence>
<gene>
    <name evidence="1" type="ORF">MLD38_008776</name>
</gene>
<evidence type="ECO:0000313" key="1">
    <source>
        <dbReference type="EMBL" id="KAI4382872.1"/>
    </source>
</evidence>
<sequence>MAATLHAKMNRKQLSKLDIIKICEEILNPSVPMALRLSGILMGGVVIVYEKKVKLLYDDVNRLLVEINEAWKVKSATDPTVLPKRKLQARKEAVTLPDNPGEDVEEEKSIDNSDGTATFMRFQHTAYFKMRLDTLDEPCEEREEEQLHQFHQADAADITLPETFDTFQSERNSFRHYERFDIEGDEDTLTNFPSAEAHIPAATSLLPSPPKMPPDEMEVTNQQGNNFNPQRDESNRDHLEEQRRGQSKRNVKRKASFVMDFERTIIPGPTYQSWLHDSADIVSRQRRKLKGPTPSVKIVQLMELPPLVLGCGLIQDDQSIHYPAPLMELWRKSSQPPPDLPSGGTSEQPPPPPSSTSRPNRVYNEDRDDYDFQHAMEDPSHGESTEKMRFGEVQGMSAERFAELFENNIRNNGATANVPGDDVRSIHSSDSGHNIISDNSGANSRSNKRHRVSSSGNSNNGLEPVAEESSWLHVDLNLKLSRLSENGLTPTQELVVETGPTQTPYPIKTPPFDKLTETIHSQMKAHFDSPGGPPSESLNHLTTGMTRKGAALLFYQTCVLATRDILKVEQRVPYGDILISKGAKM</sequence>
<dbReference type="Proteomes" id="UP001057402">
    <property type="component" value="Chromosome 3"/>
</dbReference>